<sequence>MISNNTTERQQPGDFDPAFNDGQLLTIPGEIAAAVVTDSAGKIYIAGAVATNMGGYIITALNPDGTRNRNFNNGESVIGDFMPDAYSMGMDIKILPDGKILLVGLTQSNSRGPIMLGLARYHPDGTLDQSFGVSGHLVPTYDYTNIQLPTFITEEDPTPDYVASNPRLSCIVDNGNIYVGLKGVHNRKNVTLIMHFDEGGYFIKEFGNNGAAVIEHPQYDTVLAQTLRIDQHLYLAGYLVSDQVGALRAWARVNTRGELDVDFGVDGFVFNNQSPGDIDKLVLQKNSKLLGCGGTGAREVVHFSNGVLASLNQDGTQDMDFNGGRPVIQPTVDNQGSFWTGCAIQSDAHIVTCGILTYAERNIIIGRHMPTGKPDTSFNDVGWKSIRLGKKVDRAAIALQSNNAIVVAGHLRADDASNKSFVFQLLG</sequence>
<accession>A0AAX2DJP5</accession>
<organism evidence="1 2">
    <name type="scientific">Pseudomonas mediterranea</name>
    <dbReference type="NCBI Taxonomy" id="183795"/>
    <lineage>
        <taxon>Bacteria</taxon>
        <taxon>Pseudomonadati</taxon>
        <taxon>Pseudomonadota</taxon>
        <taxon>Gammaproteobacteria</taxon>
        <taxon>Pseudomonadales</taxon>
        <taxon>Pseudomonadaceae</taxon>
        <taxon>Pseudomonas</taxon>
    </lineage>
</organism>
<dbReference type="AlphaFoldDB" id="A0AAX2DJP5"/>
<reference evidence="1 2" key="1">
    <citation type="submission" date="2016-10" db="EMBL/GenBank/DDBJ databases">
        <authorList>
            <person name="Varghese N."/>
            <person name="Submissions S."/>
        </authorList>
    </citation>
    <scope>NUCLEOTIDE SEQUENCE [LARGE SCALE GENOMIC DNA]</scope>
    <source>
        <strain evidence="1 2">DSM 16733</strain>
    </source>
</reference>
<evidence type="ECO:0000313" key="1">
    <source>
        <dbReference type="EMBL" id="SDU75217.1"/>
    </source>
</evidence>
<evidence type="ECO:0000313" key="2">
    <source>
        <dbReference type="Proteomes" id="UP000183772"/>
    </source>
</evidence>
<dbReference type="Pfam" id="PF17164">
    <property type="entry name" value="DUF5122"/>
    <property type="match status" value="1"/>
</dbReference>
<keyword evidence="2" id="KW-1185">Reference proteome</keyword>
<dbReference type="Proteomes" id="UP000183772">
    <property type="component" value="Chromosome I"/>
</dbReference>
<proteinExistence type="predicted"/>
<dbReference type="RefSeq" id="WP_047702139.1">
    <property type="nucleotide sequence ID" value="NZ_CAKKMJ010000020.1"/>
</dbReference>
<dbReference type="EMBL" id="LT629790">
    <property type="protein sequence ID" value="SDU75217.1"/>
    <property type="molecule type" value="Genomic_DNA"/>
</dbReference>
<name>A0AAX2DJP5_9PSED</name>
<dbReference type="GeneID" id="76215340"/>
<gene>
    <name evidence="1" type="ORF">SAMN05216476_5388</name>
</gene>
<dbReference type="InterPro" id="IPR013431">
    <property type="entry name" value="Delta_60_rpt"/>
</dbReference>
<dbReference type="Gene3D" id="2.80.10.50">
    <property type="match status" value="2"/>
</dbReference>
<protein>
    <submittedName>
        <fullName evidence="1">Delta-60 repeat domain-containing protein</fullName>
    </submittedName>
</protein>
<dbReference type="NCBIfam" id="TIGR02608">
    <property type="entry name" value="delta_60_rpt"/>
    <property type="match status" value="5"/>
</dbReference>